<reference evidence="6 7" key="1">
    <citation type="journal article" date="2014" name="Int. J. Syst. Evol. Microbiol.">
        <title>Complete genome sequence of Corynebacterium casei LMG S-19264T (=DSM 44701T), isolated from a smear-ripened cheese.</title>
        <authorList>
            <consortium name="US DOE Joint Genome Institute (JGI-PGF)"/>
            <person name="Walter F."/>
            <person name="Albersmeier A."/>
            <person name="Kalinowski J."/>
            <person name="Ruckert C."/>
        </authorList>
    </citation>
    <scope>NUCLEOTIDE SEQUENCE [LARGE SCALE GENOMIC DNA]</scope>
    <source>
        <strain evidence="6 7">CGMCC 4.7111</strain>
    </source>
</reference>
<dbReference type="AlphaFoldDB" id="A0A917Y096"/>
<sequence>MKPLTAVIGAERAAGQGVFDVLDPSTGELLAQVARCGAEEVDHAVSAARDTFESTWRHTTAEHRSKLIRRLAEIVRREREALADLESHDTGKPISQARADADVAARYLDFYASAVETFHGESLPDLADGLVASTRLEPLGVTGHILPWNYPLQMVARSIAPALAVGNCSVVKPAEEAPLSILRLAELALEAGLPPGALNVVPGYGAEAGAALAGHTGVDHISFTGSVEVGTLVAKAAADNVVPVLMELGGKSPNIVFPDADLDRVLPVITKALLQNAGQTCSAGARLLVHQDIHEAVVTQLVERLRGIRIGAGFTDPDLGPLISAAQLDRVSGMVEEAAEYTKVVHGGTRHVSPDHPGGFYFPPTVFDEVDPGSRIAQEEVFGPVVAVTPFRDVTEAVEFTNGTEYGLIAGVWTQNLDVAHHMAREIRAGQVYLNAYGAGGGVELPFGGYKKSGYGREKGVEALRSYSQTKTVVLKIGQVQGQ</sequence>
<dbReference type="InterPro" id="IPR016161">
    <property type="entry name" value="Ald_DH/histidinol_DH"/>
</dbReference>
<evidence type="ECO:0000313" key="7">
    <source>
        <dbReference type="Proteomes" id="UP000600365"/>
    </source>
</evidence>
<dbReference type="InterPro" id="IPR016163">
    <property type="entry name" value="Ald_DH_C"/>
</dbReference>
<feature type="active site" evidence="3">
    <location>
        <position position="247"/>
    </location>
</feature>
<feature type="domain" description="Aldehyde dehydrogenase" evidence="5">
    <location>
        <begin position="17"/>
        <end position="473"/>
    </location>
</feature>
<dbReference type="PANTHER" id="PTHR11699">
    <property type="entry name" value="ALDEHYDE DEHYDROGENASE-RELATED"/>
    <property type="match status" value="1"/>
</dbReference>
<name>A0A917Y096_9ACTN</name>
<accession>A0A917Y096</accession>
<protein>
    <submittedName>
        <fullName evidence="6">Aldehyde dehydrogenase</fullName>
    </submittedName>
</protein>
<dbReference type="Pfam" id="PF00171">
    <property type="entry name" value="Aldedh"/>
    <property type="match status" value="1"/>
</dbReference>
<dbReference type="InterPro" id="IPR016162">
    <property type="entry name" value="Ald_DH_N"/>
</dbReference>
<dbReference type="EMBL" id="BMMM01000004">
    <property type="protein sequence ID" value="GGN62115.1"/>
    <property type="molecule type" value="Genomic_DNA"/>
</dbReference>
<dbReference type="InterPro" id="IPR029510">
    <property type="entry name" value="Ald_DH_CS_GLU"/>
</dbReference>
<evidence type="ECO:0000313" key="6">
    <source>
        <dbReference type="EMBL" id="GGN62115.1"/>
    </source>
</evidence>
<dbReference type="PROSITE" id="PS00070">
    <property type="entry name" value="ALDEHYDE_DEHYDR_CYS"/>
    <property type="match status" value="1"/>
</dbReference>
<dbReference type="InterPro" id="IPR015590">
    <property type="entry name" value="Aldehyde_DH_dom"/>
</dbReference>
<organism evidence="6 7">
    <name type="scientific">Streptomyces albiflavescens</name>
    <dbReference type="NCBI Taxonomy" id="1623582"/>
    <lineage>
        <taxon>Bacteria</taxon>
        <taxon>Bacillati</taxon>
        <taxon>Actinomycetota</taxon>
        <taxon>Actinomycetes</taxon>
        <taxon>Kitasatosporales</taxon>
        <taxon>Streptomycetaceae</taxon>
        <taxon>Streptomyces</taxon>
    </lineage>
</organism>
<dbReference type="PROSITE" id="PS00687">
    <property type="entry name" value="ALDEHYDE_DEHYDR_GLU"/>
    <property type="match status" value="1"/>
</dbReference>
<dbReference type="SUPFAM" id="SSF53720">
    <property type="entry name" value="ALDH-like"/>
    <property type="match status" value="1"/>
</dbReference>
<gene>
    <name evidence="6" type="ORF">GCM10011579_028970</name>
</gene>
<dbReference type="GO" id="GO:0016620">
    <property type="term" value="F:oxidoreductase activity, acting on the aldehyde or oxo group of donors, NAD or NADP as acceptor"/>
    <property type="evidence" value="ECO:0007669"/>
    <property type="project" value="InterPro"/>
</dbReference>
<comment type="similarity">
    <text evidence="1 4">Belongs to the aldehyde dehydrogenase family.</text>
</comment>
<evidence type="ECO:0000256" key="2">
    <source>
        <dbReference type="ARBA" id="ARBA00023002"/>
    </source>
</evidence>
<dbReference type="Proteomes" id="UP000600365">
    <property type="component" value="Unassembled WGS sequence"/>
</dbReference>
<dbReference type="Gene3D" id="3.40.309.10">
    <property type="entry name" value="Aldehyde Dehydrogenase, Chain A, domain 2"/>
    <property type="match status" value="1"/>
</dbReference>
<evidence type="ECO:0000256" key="1">
    <source>
        <dbReference type="ARBA" id="ARBA00009986"/>
    </source>
</evidence>
<keyword evidence="7" id="KW-1185">Reference proteome</keyword>
<proteinExistence type="inferred from homology"/>
<comment type="caution">
    <text evidence="6">The sequence shown here is derived from an EMBL/GenBank/DDBJ whole genome shotgun (WGS) entry which is preliminary data.</text>
</comment>
<dbReference type="Gene3D" id="3.40.605.10">
    <property type="entry name" value="Aldehyde Dehydrogenase, Chain A, domain 1"/>
    <property type="match status" value="1"/>
</dbReference>
<evidence type="ECO:0000259" key="5">
    <source>
        <dbReference type="Pfam" id="PF00171"/>
    </source>
</evidence>
<dbReference type="InterPro" id="IPR016160">
    <property type="entry name" value="Ald_DH_CS_CYS"/>
</dbReference>
<dbReference type="CDD" id="cd07109">
    <property type="entry name" value="ALDH_AAS00426"/>
    <property type="match status" value="1"/>
</dbReference>
<evidence type="ECO:0000256" key="3">
    <source>
        <dbReference type="PROSITE-ProRule" id="PRU10007"/>
    </source>
</evidence>
<keyword evidence="2 4" id="KW-0560">Oxidoreductase</keyword>
<dbReference type="FunFam" id="3.40.605.10:FF:000007">
    <property type="entry name" value="NAD/NADP-dependent betaine aldehyde dehydrogenase"/>
    <property type="match status" value="1"/>
</dbReference>
<evidence type="ECO:0000256" key="4">
    <source>
        <dbReference type="RuleBase" id="RU003345"/>
    </source>
</evidence>
<dbReference type="RefSeq" id="WP_189186350.1">
    <property type="nucleotide sequence ID" value="NZ_BMMM01000004.1"/>
</dbReference>